<reference evidence="6 7" key="1">
    <citation type="journal article" date="2018" name="Mol. Biol. Evol.">
        <title>Analysis of the draft genome of the red seaweed Gracilariopsis chorda provides insights into genome size evolution in Rhodophyta.</title>
        <authorList>
            <person name="Lee J."/>
            <person name="Yang E.C."/>
            <person name="Graf L."/>
            <person name="Yang J.H."/>
            <person name="Qiu H."/>
            <person name="Zel Zion U."/>
            <person name="Chan C.X."/>
            <person name="Stephens T.G."/>
            <person name="Weber A.P.M."/>
            <person name="Boo G.H."/>
            <person name="Boo S.M."/>
            <person name="Kim K.M."/>
            <person name="Shin Y."/>
            <person name="Jung M."/>
            <person name="Lee S.J."/>
            <person name="Yim H.S."/>
            <person name="Lee J.H."/>
            <person name="Bhattacharya D."/>
            <person name="Yoon H.S."/>
        </authorList>
    </citation>
    <scope>NUCLEOTIDE SEQUENCE [LARGE SCALE GENOMIC DNA]</scope>
    <source>
        <strain evidence="6 7">SKKU-2015</strain>
        <tissue evidence="6">Whole body</tissue>
    </source>
</reference>
<evidence type="ECO:0000256" key="1">
    <source>
        <dbReference type="ARBA" id="ARBA00004123"/>
    </source>
</evidence>
<evidence type="ECO:0000313" key="6">
    <source>
        <dbReference type="EMBL" id="PXF44688.1"/>
    </source>
</evidence>
<sequence>MAAGKSDVVRKRLLSAGLSQDVCTRYIHVLRSFLSARLTKIQYQDQMAKLLPKDKIHLHNSIIQEILFRAQQKRDGLRDLPLLTPVKKPTPPSRPPPKTSAPPVKKPPPPRVGSKRPRDTTDHTGLNPTPTDNPSATNYHARQRPKLQPTINASPETDSKPKPPPPRLELPEKRSPSRKRQKPPDKVPHLPPPPPGLSAIPTRVASKPPNQVPSSSIAAYDLPFQPLQPGCGIDYQLFVKLRHRMRRIAVEQGGMSTVRDDAVGFTVHAIENHVKRLMHLAVRQRRARDGMRPRDNLQCGPVRGCDLRESARRNPAALGEERVMDLERLSMLI</sequence>
<accession>A0A2V3IRE8</accession>
<dbReference type="GO" id="GO:0003713">
    <property type="term" value="F:transcription coactivator activity"/>
    <property type="evidence" value="ECO:0007669"/>
    <property type="project" value="TreeGrafter"/>
</dbReference>
<keyword evidence="4" id="KW-0539">Nucleus</keyword>
<feature type="region of interest" description="Disordered" evidence="5">
    <location>
        <begin position="81"/>
        <end position="213"/>
    </location>
</feature>
<proteinExistence type="predicted"/>
<feature type="compositionally biased region" description="Pro residues" evidence="5">
    <location>
        <begin position="88"/>
        <end position="111"/>
    </location>
</feature>
<dbReference type="PANTHER" id="PTHR21277:SF5">
    <property type="entry name" value="TRANSCRIPTIONAL ADAPTER 1"/>
    <property type="match status" value="1"/>
</dbReference>
<keyword evidence="7" id="KW-1185">Reference proteome</keyword>
<dbReference type="GO" id="GO:0005634">
    <property type="term" value="C:nucleus"/>
    <property type="evidence" value="ECO:0007669"/>
    <property type="project" value="UniProtKB-SubCell"/>
</dbReference>
<dbReference type="EMBL" id="NBIV01000083">
    <property type="protein sequence ID" value="PXF44688.1"/>
    <property type="molecule type" value="Genomic_DNA"/>
</dbReference>
<dbReference type="InterPro" id="IPR024738">
    <property type="entry name" value="Hfi1/Tada1"/>
</dbReference>
<evidence type="ECO:0000256" key="3">
    <source>
        <dbReference type="ARBA" id="ARBA00023163"/>
    </source>
</evidence>
<dbReference type="GO" id="GO:0006357">
    <property type="term" value="P:regulation of transcription by RNA polymerase II"/>
    <property type="evidence" value="ECO:0007669"/>
    <property type="project" value="TreeGrafter"/>
</dbReference>
<dbReference type="Pfam" id="PF12767">
    <property type="entry name" value="SAGA-Tad1"/>
    <property type="match status" value="1"/>
</dbReference>
<feature type="compositionally biased region" description="Polar residues" evidence="5">
    <location>
        <begin position="123"/>
        <end position="140"/>
    </location>
</feature>
<evidence type="ECO:0000313" key="7">
    <source>
        <dbReference type="Proteomes" id="UP000247409"/>
    </source>
</evidence>
<organism evidence="6 7">
    <name type="scientific">Gracilariopsis chorda</name>
    <dbReference type="NCBI Taxonomy" id="448386"/>
    <lineage>
        <taxon>Eukaryota</taxon>
        <taxon>Rhodophyta</taxon>
        <taxon>Florideophyceae</taxon>
        <taxon>Rhodymeniophycidae</taxon>
        <taxon>Gracilariales</taxon>
        <taxon>Gracilariaceae</taxon>
        <taxon>Gracilariopsis</taxon>
    </lineage>
</organism>
<evidence type="ECO:0000256" key="4">
    <source>
        <dbReference type="ARBA" id="ARBA00023242"/>
    </source>
</evidence>
<dbReference type="Proteomes" id="UP000247409">
    <property type="component" value="Unassembled WGS sequence"/>
</dbReference>
<comment type="caution">
    <text evidence="6">The sequence shown here is derived from an EMBL/GenBank/DDBJ whole genome shotgun (WGS) entry which is preliminary data.</text>
</comment>
<name>A0A2V3IRE8_9FLOR</name>
<keyword evidence="3" id="KW-0804">Transcription</keyword>
<comment type="subcellular location">
    <subcellularLocation>
        <location evidence="1">Nucleus</location>
    </subcellularLocation>
</comment>
<dbReference type="AlphaFoldDB" id="A0A2V3IRE8"/>
<gene>
    <name evidence="6" type="ORF">BWQ96_05545</name>
</gene>
<protein>
    <submittedName>
        <fullName evidence="6">Uncharacterized protein</fullName>
    </submittedName>
</protein>
<dbReference type="GO" id="GO:0000124">
    <property type="term" value="C:SAGA complex"/>
    <property type="evidence" value="ECO:0007669"/>
    <property type="project" value="TreeGrafter"/>
</dbReference>
<evidence type="ECO:0000256" key="5">
    <source>
        <dbReference type="SAM" id="MobiDB-lite"/>
    </source>
</evidence>
<dbReference type="OrthoDB" id="6093at2759"/>
<keyword evidence="2" id="KW-0805">Transcription regulation</keyword>
<dbReference type="STRING" id="448386.A0A2V3IRE8"/>
<dbReference type="PANTHER" id="PTHR21277">
    <property type="entry name" value="TRANSCRIPTIONAL ADAPTER 1"/>
    <property type="match status" value="1"/>
</dbReference>
<evidence type="ECO:0000256" key="2">
    <source>
        <dbReference type="ARBA" id="ARBA00023015"/>
    </source>
</evidence>
<dbReference type="PRINTS" id="PR01217">
    <property type="entry name" value="PRICHEXTENSN"/>
</dbReference>